<proteinExistence type="predicted"/>
<dbReference type="SUPFAM" id="SSF51726">
    <property type="entry name" value="UROD/MetE-like"/>
    <property type="match status" value="1"/>
</dbReference>
<dbReference type="InterPro" id="IPR038071">
    <property type="entry name" value="UROD/MetE-like_sf"/>
</dbReference>
<organism evidence="2">
    <name type="scientific">marine metagenome</name>
    <dbReference type="NCBI Taxonomy" id="408172"/>
    <lineage>
        <taxon>unclassified sequences</taxon>
        <taxon>metagenomes</taxon>
        <taxon>ecological metagenomes</taxon>
    </lineage>
</organism>
<dbReference type="AlphaFoldDB" id="A0A381V7Z7"/>
<evidence type="ECO:0000259" key="1">
    <source>
        <dbReference type="Pfam" id="PF01717"/>
    </source>
</evidence>
<sequence>MAKVPRPPYRFDHVGSLLRPEALLKYREEWKKGELSLEQLRVHEDDCIRHAVRLQEEVGLESITDGEYRRESFHVDFITQIENVTSNWNFDEAIKVGKDDKAGQNKKTPPFIPFITGKIGRPTGGIEVENFKYTSSLTDRTVKVTMPSPTMTHFRGGREAIDKVAYPEMEDFFSSLAQLYQDEVADLAAAGCRYIQLDDTNLAYLCDEGMRENARQLGENPDELPATYAALINESIKGRPEDIAVCIHLCRGNAKSQWFATGGYEPVADNLFNLTDVDGFFLEYDDDRSGGFEPLRFVPKGDKKIVLGLVTTKRSIVESKDELKRRIEEASKYVDIDQLCLSPQCGFSSNAIGNLVTEEDEKLKLRLVIETAEEVWGS</sequence>
<dbReference type="NCBIfam" id="NF005085">
    <property type="entry name" value="PRK06520.1"/>
    <property type="match status" value="1"/>
</dbReference>
<dbReference type="PANTHER" id="PTHR43844">
    <property type="entry name" value="METHIONINE SYNTHASE"/>
    <property type="match status" value="1"/>
</dbReference>
<protein>
    <recommendedName>
        <fullName evidence="1">Cobalamin-independent methionine synthase MetE C-terminal/archaeal domain-containing protein</fullName>
    </recommendedName>
</protein>
<dbReference type="PANTHER" id="PTHR43844:SF1">
    <property type="entry name" value="METHIONINE SYNTHASE"/>
    <property type="match status" value="1"/>
</dbReference>
<dbReference type="Pfam" id="PF01717">
    <property type="entry name" value="Meth_synt_2"/>
    <property type="match status" value="1"/>
</dbReference>
<dbReference type="GO" id="GO:0008270">
    <property type="term" value="F:zinc ion binding"/>
    <property type="evidence" value="ECO:0007669"/>
    <property type="project" value="InterPro"/>
</dbReference>
<feature type="domain" description="Cobalamin-independent methionine synthase MetE C-terminal/archaeal" evidence="1">
    <location>
        <begin position="14"/>
        <end position="350"/>
    </location>
</feature>
<accession>A0A381V7Z7</accession>
<gene>
    <name evidence="2" type="ORF">METZ01_LOCUS88277</name>
</gene>
<dbReference type="GO" id="GO:0009086">
    <property type="term" value="P:methionine biosynthetic process"/>
    <property type="evidence" value="ECO:0007669"/>
    <property type="project" value="InterPro"/>
</dbReference>
<reference evidence="2" key="1">
    <citation type="submission" date="2018-05" db="EMBL/GenBank/DDBJ databases">
        <authorList>
            <person name="Lanie J.A."/>
            <person name="Ng W.-L."/>
            <person name="Kazmierczak K.M."/>
            <person name="Andrzejewski T.M."/>
            <person name="Davidsen T.M."/>
            <person name="Wayne K.J."/>
            <person name="Tettelin H."/>
            <person name="Glass J.I."/>
            <person name="Rusch D."/>
            <person name="Podicherti R."/>
            <person name="Tsui H.-C.T."/>
            <person name="Winkler M.E."/>
        </authorList>
    </citation>
    <scope>NUCLEOTIDE SEQUENCE</scope>
</reference>
<dbReference type="EMBL" id="UINC01007863">
    <property type="protein sequence ID" value="SVA35423.1"/>
    <property type="molecule type" value="Genomic_DNA"/>
</dbReference>
<dbReference type="InterPro" id="IPR002629">
    <property type="entry name" value="Met_Synth_C/arc"/>
</dbReference>
<dbReference type="Gene3D" id="3.20.20.210">
    <property type="match status" value="1"/>
</dbReference>
<name>A0A381V7Z7_9ZZZZ</name>
<dbReference type="GO" id="GO:0003871">
    <property type="term" value="F:5-methyltetrahydropteroyltriglutamate-homocysteine S-methyltransferase activity"/>
    <property type="evidence" value="ECO:0007669"/>
    <property type="project" value="InterPro"/>
</dbReference>
<evidence type="ECO:0000313" key="2">
    <source>
        <dbReference type="EMBL" id="SVA35423.1"/>
    </source>
</evidence>
<dbReference type="CDD" id="cd03311">
    <property type="entry name" value="CIMS_C_terminal_like"/>
    <property type="match status" value="1"/>
</dbReference>